<accession>A0A0K2H2I0</accession>
<dbReference type="CDD" id="cd08545">
    <property type="entry name" value="YcnI_like"/>
    <property type="match status" value="1"/>
</dbReference>
<dbReference type="KEGG" id="clw:CLAC_11300"/>
<name>A0A0K2H2I0_9CORY</name>
<dbReference type="EMBL" id="CP006841">
    <property type="protein sequence ID" value="ALA68163.1"/>
    <property type="molecule type" value="Genomic_DNA"/>
</dbReference>
<organism evidence="5 6">
    <name type="scientific">Corynebacterium lactis RW2-5</name>
    <dbReference type="NCBI Taxonomy" id="1408189"/>
    <lineage>
        <taxon>Bacteria</taxon>
        <taxon>Bacillati</taxon>
        <taxon>Actinomycetota</taxon>
        <taxon>Actinomycetes</taxon>
        <taxon>Mycobacteriales</taxon>
        <taxon>Corynebacteriaceae</taxon>
        <taxon>Corynebacterium</taxon>
    </lineage>
</organism>
<feature type="signal peptide" evidence="3">
    <location>
        <begin position="1"/>
        <end position="46"/>
    </location>
</feature>
<dbReference type="STRING" id="1408189.CLAC_11300"/>
<dbReference type="RefSeq" id="WP_245621877.1">
    <property type="nucleotide sequence ID" value="NZ_CP006841.1"/>
</dbReference>
<feature type="region of interest" description="Disordered" evidence="1">
    <location>
        <begin position="164"/>
        <end position="236"/>
    </location>
</feature>
<evidence type="ECO:0000313" key="5">
    <source>
        <dbReference type="EMBL" id="ALA68163.1"/>
    </source>
</evidence>
<dbReference type="Gene3D" id="2.60.40.2230">
    <property type="entry name" value="Uncharacterised protein YcnI-like PF07987, DUF1775"/>
    <property type="match status" value="1"/>
</dbReference>
<keyword evidence="2" id="KW-1133">Transmembrane helix</keyword>
<dbReference type="PATRIC" id="fig|1408189.4.peg.2280"/>
<dbReference type="InterPro" id="IPR012533">
    <property type="entry name" value="YcnI-copper_dom"/>
</dbReference>
<dbReference type="AlphaFoldDB" id="A0A0K2H2I0"/>
<keyword evidence="6" id="KW-1185">Reference proteome</keyword>
<sequence length="266" mass="27377">MPFNRSAFNCARAQSQSRAPRYARASLAVASASAAACLTFPAVASAHVHANPDMATIGGYTDLAFGVPHGCDGSATTKVEFSIPEEFSKVTPNVNPNWTIEKTTDGEGKDATVKKVTYTAKTPLPSDQKDTLTLSVKVAEDAKPGTVLVPTVQTCEKGSVEWASANHDDKHPAPTVDLMAEGPEGEAGAAGSHSHDHGDHSHAGHDHSSHGHGDHADHTATAEADPEHSADSQSSNGNLGAWGLGLGAVGALTGIAALVVALRKRG</sequence>
<keyword evidence="2" id="KW-0472">Membrane</keyword>
<feature type="domain" description="YncI copper-binding" evidence="4">
    <location>
        <begin position="47"/>
        <end position="178"/>
    </location>
</feature>
<reference evidence="5 6" key="1">
    <citation type="submission" date="2013-10" db="EMBL/GenBank/DDBJ databases">
        <title>Complete genome sequence of Corynebacterium lactis DSM 45799(T), isolated from raw cow milk.</title>
        <authorList>
            <person name="Ruckert C."/>
            <person name="Albersmeier A."/>
            <person name="Lipski A."/>
            <person name="Kalinowski J."/>
        </authorList>
    </citation>
    <scope>NUCLEOTIDE SEQUENCE [LARGE SCALE GENOMIC DNA]</scope>
    <source>
        <strain evidence="5 6">RW2-5</strain>
    </source>
</reference>
<feature type="transmembrane region" description="Helical" evidence="2">
    <location>
        <begin position="239"/>
        <end position="262"/>
    </location>
</feature>
<evidence type="ECO:0000313" key="6">
    <source>
        <dbReference type="Proteomes" id="UP000058446"/>
    </source>
</evidence>
<evidence type="ECO:0000256" key="2">
    <source>
        <dbReference type="SAM" id="Phobius"/>
    </source>
</evidence>
<keyword evidence="3" id="KW-0732">Signal</keyword>
<proteinExistence type="predicted"/>
<keyword evidence="2" id="KW-0812">Transmembrane</keyword>
<dbReference type="Pfam" id="PF07987">
    <property type="entry name" value="DUF1775"/>
    <property type="match status" value="1"/>
</dbReference>
<feature type="compositionally biased region" description="Basic and acidic residues" evidence="1">
    <location>
        <begin position="193"/>
        <end position="230"/>
    </location>
</feature>
<dbReference type="InterPro" id="IPR038507">
    <property type="entry name" value="YcnI-like_sf"/>
</dbReference>
<dbReference type="Proteomes" id="UP000058446">
    <property type="component" value="Chromosome"/>
</dbReference>
<gene>
    <name evidence="5" type="ORF">CLAC_11300</name>
</gene>
<feature type="compositionally biased region" description="Low complexity" evidence="1">
    <location>
        <begin position="180"/>
        <end position="192"/>
    </location>
</feature>
<evidence type="ECO:0000259" key="4">
    <source>
        <dbReference type="Pfam" id="PF07987"/>
    </source>
</evidence>
<feature type="chain" id="PRO_5005477321" evidence="3">
    <location>
        <begin position="47"/>
        <end position="266"/>
    </location>
</feature>
<evidence type="ECO:0000256" key="3">
    <source>
        <dbReference type="SAM" id="SignalP"/>
    </source>
</evidence>
<protein>
    <submittedName>
        <fullName evidence="5">Nuclear export factor GLE1</fullName>
    </submittedName>
</protein>
<evidence type="ECO:0000256" key="1">
    <source>
        <dbReference type="SAM" id="MobiDB-lite"/>
    </source>
</evidence>